<sequence length="231" mass="25635">MTPRVLRKAWRSFTRVTYSGCDEAHMSEDQGRRSAVCRTPSRSADTAVTSGGREGRAPEQPNRSLAADDLHICACVGSLLHKRMSSEEDSVMAPLQLHRKLPHLTLASVHRRHASQRATCLCSFISPLNPFFLLATSGQIVMGSEGLNGQQKTKLGSNQHPDLSLRRGQNEASEEDILVFLTGRADGPSRSADGQTWPTKFHQPCSMNRRLEKITSSQSSDQRLKEYFTQT</sequence>
<evidence type="ECO:0000313" key="2">
    <source>
        <dbReference type="EMBL" id="KAK2878273.1"/>
    </source>
</evidence>
<feature type="compositionally biased region" description="Polar residues" evidence="1">
    <location>
        <begin position="148"/>
        <end position="161"/>
    </location>
</feature>
<feature type="compositionally biased region" description="Polar residues" evidence="1">
    <location>
        <begin position="40"/>
        <end position="49"/>
    </location>
</feature>
<name>A0AA88PA19_9TELE</name>
<protein>
    <submittedName>
        <fullName evidence="2">Uncharacterized protein</fullName>
    </submittedName>
</protein>
<dbReference type="AlphaFoldDB" id="A0AA88PA19"/>
<reference evidence="2" key="1">
    <citation type="submission" date="2023-08" db="EMBL/GenBank/DDBJ databases">
        <title>Chromosome-level Genome Assembly of mud carp (Cirrhinus molitorella).</title>
        <authorList>
            <person name="Liu H."/>
        </authorList>
    </citation>
    <scope>NUCLEOTIDE SEQUENCE</scope>
    <source>
        <strain evidence="2">Prfri</strain>
        <tissue evidence="2">Muscle</tissue>
    </source>
</reference>
<gene>
    <name evidence="2" type="ORF">Q8A67_019064</name>
</gene>
<organism evidence="2 3">
    <name type="scientific">Cirrhinus molitorella</name>
    <name type="common">mud carp</name>
    <dbReference type="NCBI Taxonomy" id="172907"/>
    <lineage>
        <taxon>Eukaryota</taxon>
        <taxon>Metazoa</taxon>
        <taxon>Chordata</taxon>
        <taxon>Craniata</taxon>
        <taxon>Vertebrata</taxon>
        <taxon>Euteleostomi</taxon>
        <taxon>Actinopterygii</taxon>
        <taxon>Neopterygii</taxon>
        <taxon>Teleostei</taxon>
        <taxon>Ostariophysi</taxon>
        <taxon>Cypriniformes</taxon>
        <taxon>Cyprinidae</taxon>
        <taxon>Labeoninae</taxon>
        <taxon>Labeonini</taxon>
        <taxon>Cirrhinus</taxon>
    </lineage>
</organism>
<dbReference type="Proteomes" id="UP001187343">
    <property type="component" value="Unassembled WGS sequence"/>
</dbReference>
<proteinExistence type="predicted"/>
<evidence type="ECO:0000256" key="1">
    <source>
        <dbReference type="SAM" id="MobiDB-lite"/>
    </source>
</evidence>
<feature type="compositionally biased region" description="Basic and acidic residues" evidence="1">
    <location>
        <begin position="222"/>
        <end position="231"/>
    </location>
</feature>
<comment type="caution">
    <text evidence="2">The sequence shown here is derived from an EMBL/GenBank/DDBJ whole genome shotgun (WGS) entry which is preliminary data.</text>
</comment>
<feature type="region of interest" description="Disordered" evidence="1">
    <location>
        <begin position="29"/>
        <end position="62"/>
    </location>
</feature>
<dbReference type="EMBL" id="JAUYZG010000019">
    <property type="protein sequence ID" value="KAK2878273.1"/>
    <property type="molecule type" value="Genomic_DNA"/>
</dbReference>
<evidence type="ECO:0000313" key="3">
    <source>
        <dbReference type="Proteomes" id="UP001187343"/>
    </source>
</evidence>
<feature type="region of interest" description="Disordered" evidence="1">
    <location>
        <begin position="183"/>
        <end position="231"/>
    </location>
</feature>
<accession>A0AA88PA19</accession>
<feature type="region of interest" description="Disordered" evidence="1">
    <location>
        <begin position="148"/>
        <end position="170"/>
    </location>
</feature>
<keyword evidence="3" id="KW-1185">Reference proteome</keyword>